<comment type="caution">
    <text evidence="1">The sequence shown here is derived from an EMBL/GenBank/DDBJ whole genome shotgun (WGS) entry which is preliminary data.</text>
</comment>
<accession>A0ABQ9IKV6</accession>
<keyword evidence="2" id="KW-1185">Reference proteome</keyword>
<dbReference type="Proteomes" id="UP001159363">
    <property type="component" value="Chromosome 1"/>
</dbReference>
<dbReference type="EMBL" id="JARBHB010000001">
    <property type="protein sequence ID" value="KAJ8897284.1"/>
    <property type="molecule type" value="Genomic_DNA"/>
</dbReference>
<organism evidence="1 2">
    <name type="scientific">Dryococelus australis</name>
    <dbReference type="NCBI Taxonomy" id="614101"/>
    <lineage>
        <taxon>Eukaryota</taxon>
        <taxon>Metazoa</taxon>
        <taxon>Ecdysozoa</taxon>
        <taxon>Arthropoda</taxon>
        <taxon>Hexapoda</taxon>
        <taxon>Insecta</taxon>
        <taxon>Pterygota</taxon>
        <taxon>Neoptera</taxon>
        <taxon>Polyneoptera</taxon>
        <taxon>Phasmatodea</taxon>
        <taxon>Verophasmatodea</taxon>
        <taxon>Anareolatae</taxon>
        <taxon>Phasmatidae</taxon>
        <taxon>Eurycanthinae</taxon>
        <taxon>Dryococelus</taxon>
    </lineage>
</organism>
<reference evidence="1 2" key="1">
    <citation type="submission" date="2023-02" db="EMBL/GenBank/DDBJ databases">
        <title>LHISI_Scaffold_Assembly.</title>
        <authorList>
            <person name="Stuart O.P."/>
            <person name="Cleave R."/>
            <person name="Magrath M.J.L."/>
            <person name="Mikheyev A.S."/>
        </authorList>
    </citation>
    <scope>NUCLEOTIDE SEQUENCE [LARGE SCALE GENOMIC DNA]</scope>
    <source>
        <strain evidence="1">Daus_M_001</strain>
        <tissue evidence="1">Leg muscle</tissue>
    </source>
</reference>
<protein>
    <submittedName>
        <fullName evidence="1">Uncharacterized protein</fullName>
    </submittedName>
</protein>
<gene>
    <name evidence="1" type="ORF">PR048_002630</name>
</gene>
<sequence length="142" mass="15500">MCEGNPPSNGVSFEITCYGWGKVERYLTLLLLIKSTNGGEITAIRSGKFMGDYGSGTISFEALIVPGLKNDLLSVSKVIQKNLTVVFSKVKVTIKGKSISVEREIGHLNLFLLKLNHMTENTKHTIGCQEFGEISTTSETSL</sequence>
<proteinExistence type="predicted"/>
<evidence type="ECO:0000313" key="1">
    <source>
        <dbReference type="EMBL" id="KAJ8897284.1"/>
    </source>
</evidence>
<name>A0ABQ9IKV6_9NEOP</name>
<evidence type="ECO:0000313" key="2">
    <source>
        <dbReference type="Proteomes" id="UP001159363"/>
    </source>
</evidence>